<keyword evidence="3" id="KW-1185">Reference proteome</keyword>
<reference evidence="2 3" key="1">
    <citation type="journal article" date="2015" name="BMC Genomics">
        <title>Gene expression during zombie ant biting behavior reflects the complexity underlying fungal parasitic behavioral manipulation.</title>
        <authorList>
            <person name="de Bekker C."/>
            <person name="Ohm R.A."/>
            <person name="Loreto R.G."/>
            <person name="Sebastian A."/>
            <person name="Albert I."/>
            <person name="Merrow M."/>
            <person name="Brachmann A."/>
            <person name="Hughes D.P."/>
        </authorList>
    </citation>
    <scope>NUCLEOTIDE SEQUENCE [LARGE SCALE GENOMIC DNA]</scope>
    <source>
        <strain evidence="2 3">SC16a</strain>
    </source>
</reference>
<dbReference type="EMBL" id="LAZP02000161">
    <property type="protein sequence ID" value="PFH59956.1"/>
    <property type="molecule type" value="Genomic_DNA"/>
</dbReference>
<organism evidence="2 3">
    <name type="scientific">Ophiocordyceps unilateralis</name>
    <name type="common">Zombie-ant fungus</name>
    <name type="synonym">Torrubia unilateralis</name>
    <dbReference type="NCBI Taxonomy" id="268505"/>
    <lineage>
        <taxon>Eukaryota</taxon>
        <taxon>Fungi</taxon>
        <taxon>Dikarya</taxon>
        <taxon>Ascomycota</taxon>
        <taxon>Pezizomycotina</taxon>
        <taxon>Sordariomycetes</taxon>
        <taxon>Hypocreomycetidae</taxon>
        <taxon>Hypocreales</taxon>
        <taxon>Ophiocordycipitaceae</taxon>
        <taxon>Ophiocordyceps</taxon>
    </lineage>
</organism>
<protein>
    <submittedName>
        <fullName evidence="2">Uncharacterized protein</fullName>
    </submittedName>
</protein>
<evidence type="ECO:0000313" key="2">
    <source>
        <dbReference type="EMBL" id="PFH59956.1"/>
    </source>
</evidence>
<dbReference type="Proteomes" id="UP000037136">
    <property type="component" value="Unassembled WGS sequence"/>
</dbReference>
<name>A0A2A9PGJ2_OPHUN</name>
<proteinExistence type="predicted"/>
<evidence type="ECO:0000256" key="1">
    <source>
        <dbReference type="SAM" id="MobiDB-lite"/>
    </source>
</evidence>
<dbReference type="AlphaFoldDB" id="A0A2A9PGJ2"/>
<feature type="region of interest" description="Disordered" evidence="1">
    <location>
        <begin position="43"/>
        <end position="64"/>
    </location>
</feature>
<accession>A0A2A9PGJ2</accession>
<comment type="caution">
    <text evidence="2">The sequence shown here is derived from an EMBL/GenBank/DDBJ whole genome shotgun (WGS) entry which is preliminary data.</text>
</comment>
<gene>
    <name evidence="2" type="ORF">XA68_11665</name>
</gene>
<evidence type="ECO:0000313" key="3">
    <source>
        <dbReference type="Proteomes" id="UP000037136"/>
    </source>
</evidence>
<sequence length="90" mass="9810">MVGDGRLSASSWDGVEPLHESVCVDDAFEGGQVYARLTDAAAAAASSEKSESKPPDREAWPWKEDGWLDGAGLWREEAYGHEDNRLQACN</sequence>
<reference evidence="2 3" key="2">
    <citation type="journal article" date="2017" name="Sci. Rep.">
        <title>Ant-infecting Ophiocordyceps genomes reveal a high diversity of potential behavioral manipulation genes and a possible major role for enterotoxins.</title>
        <authorList>
            <person name="de Bekker C."/>
            <person name="Ohm R.A."/>
            <person name="Evans H.C."/>
            <person name="Brachmann A."/>
            <person name="Hughes D.P."/>
        </authorList>
    </citation>
    <scope>NUCLEOTIDE SEQUENCE [LARGE SCALE GENOMIC DNA]</scope>
    <source>
        <strain evidence="2 3">SC16a</strain>
    </source>
</reference>
<feature type="compositionally biased region" description="Basic and acidic residues" evidence="1">
    <location>
        <begin position="48"/>
        <end position="64"/>
    </location>
</feature>